<dbReference type="InterPro" id="IPR014886">
    <property type="entry name" value="La_xRRM"/>
</dbReference>
<evidence type="ECO:0000259" key="7">
    <source>
        <dbReference type="PROSITE" id="PS50961"/>
    </source>
</evidence>
<dbReference type="GO" id="GO:0008033">
    <property type="term" value="P:tRNA processing"/>
    <property type="evidence" value="ECO:0007669"/>
    <property type="project" value="TreeGrafter"/>
</dbReference>
<sequence length="344" mass="40066">MASDLEKQIIKQIEYYFGDINLPRDKFLQEKIKEDDGWVSLEVLLTFKRLASLSTDTEVIAKAMEKSEDNIVEVSEDLKKIRRHPENPVPELNDERRQQLMARTAYAKGFPLDEDFNKIIAFLEPYGPIESCNRRSTKDHKFKGSCFIIFKDLDTCKKFVELESVKYGETELIRKFQKVYFDDKTKEIEEKKQAKKEKKAAAAAANEKPEKQIEFPKGAVIYFSGLEEGQNLTREELKDKVKEVGDLETQFIDFKKGDIKGYLRFPEENNAVEFFKKIDDGVLEVSGFKLKLRVVEGEEEEEYLKKSSDEIHEMRKKQKLNGKNKKRKGNYGRGGREAKSRRTD</sequence>
<dbReference type="InterPro" id="IPR006630">
    <property type="entry name" value="La_HTH"/>
</dbReference>
<accession>A0A9P0GGI2</accession>
<dbReference type="InterPro" id="IPR036390">
    <property type="entry name" value="WH_DNA-bd_sf"/>
</dbReference>
<feature type="domain" description="HTH La-type RNA-binding" evidence="7">
    <location>
        <begin position="1"/>
        <end position="91"/>
    </location>
</feature>
<keyword evidence="3" id="KW-0539">Nucleus</keyword>
<evidence type="ECO:0008006" key="11">
    <source>
        <dbReference type="Google" id="ProtNLM"/>
    </source>
</evidence>
<evidence type="ECO:0000313" key="9">
    <source>
        <dbReference type="EMBL" id="CAH1108965.1"/>
    </source>
</evidence>
<dbReference type="PRINTS" id="PR00302">
    <property type="entry name" value="LUPUSLA"/>
</dbReference>
<dbReference type="GO" id="GO:0003729">
    <property type="term" value="F:mRNA binding"/>
    <property type="evidence" value="ECO:0007669"/>
    <property type="project" value="TreeGrafter"/>
</dbReference>
<evidence type="ECO:0000256" key="6">
    <source>
        <dbReference type="SAM" id="MobiDB-lite"/>
    </source>
</evidence>
<evidence type="ECO:0000256" key="3">
    <source>
        <dbReference type="ARBA" id="ARBA00023242"/>
    </source>
</evidence>
<feature type="region of interest" description="Disordered" evidence="6">
    <location>
        <begin position="305"/>
        <end position="344"/>
    </location>
</feature>
<dbReference type="EMBL" id="OV651815">
    <property type="protein sequence ID" value="CAH1108965.1"/>
    <property type="molecule type" value="Genomic_DNA"/>
</dbReference>
<evidence type="ECO:0000256" key="1">
    <source>
        <dbReference type="ARBA" id="ARBA00004123"/>
    </source>
</evidence>
<feature type="compositionally biased region" description="Basic residues" evidence="6">
    <location>
        <begin position="314"/>
        <end position="330"/>
    </location>
</feature>
<dbReference type="SUPFAM" id="SSF46785">
    <property type="entry name" value="Winged helix' DNA-binding domain"/>
    <property type="match status" value="1"/>
</dbReference>
<name>A0A9P0GGI2_9CUCU</name>
<dbReference type="Pfam" id="PF05383">
    <property type="entry name" value="La"/>
    <property type="match status" value="1"/>
</dbReference>
<dbReference type="Pfam" id="PF08777">
    <property type="entry name" value="RRM_3"/>
    <property type="match status" value="1"/>
</dbReference>
<dbReference type="InterPro" id="IPR000504">
    <property type="entry name" value="RRM_dom"/>
</dbReference>
<keyword evidence="2 4" id="KW-0694">RNA-binding</keyword>
<dbReference type="InterPro" id="IPR012677">
    <property type="entry name" value="Nucleotide-bd_a/b_plait_sf"/>
</dbReference>
<dbReference type="PANTHER" id="PTHR22792">
    <property type="entry name" value="LUPUS LA PROTEIN-RELATED"/>
    <property type="match status" value="1"/>
</dbReference>
<dbReference type="GO" id="GO:1990904">
    <property type="term" value="C:ribonucleoprotein complex"/>
    <property type="evidence" value="ECO:0007669"/>
    <property type="project" value="UniProtKB-UniRule"/>
</dbReference>
<dbReference type="CDD" id="cd12291">
    <property type="entry name" value="RRM1_La"/>
    <property type="match status" value="1"/>
</dbReference>
<dbReference type="InterPro" id="IPR045180">
    <property type="entry name" value="La_dom_prot"/>
</dbReference>
<feature type="domain" description="XRRM" evidence="8">
    <location>
        <begin position="214"/>
        <end position="339"/>
    </location>
</feature>
<evidence type="ECO:0000259" key="8">
    <source>
        <dbReference type="PROSITE" id="PS51939"/>
    </source>
</evidence>
<dbReference type="Proteomes" id="UP001153636">
    <property type="component" value="Chromosome 3"/>
</dbReference>
<keyword evidence="5" id="KW-0175">Coiled coil</keyword>
<feature type="compositionally biased region" description="Basic and acidic residues" evidence="6">
    <location>
        <begin position="334"/>
        <end position="344"/>
    </location>
</feature>
<dbReference type="PANTHER" id="PTHR22792:SF166">
    <property type="entry name" value="LUPUS LA PROTEIN HOMOLOG"/>
    <property type="match status" value="1"/>
</dbReference>
<evidence type="ECO:0000256" key="5">
    <source>
        <dbReference type="SAM" id="Coils"/>
    </source>
</evidence>
<dbReference type="Gene3D" id="3.30.70.330">
    <property type="match status" value="2"/>
</dbReference>
<dbReference type="Pfam" id="PF00076">
    <property type="entry name" value="RRM_1"/>
    <property type="match status" value="1"/>
</dbReference>
<protein>
    <recommendedName>
        <fullName evidence="11">La protein</fullName>
    </recommendedName>
</protein>
<dbReference type="CDD" id="cd08028">
    <property type="entry name" value="LARP_3"/>
    <property type="match status" value="1"/>
</dbReference>
<proteinExistence type="predicted"/>
<keyword evidence="10" id="KW-1185">Reference proteome</keyword>
<dbReference type="GO" id="GO:0005634">
    <property type="term" value="C:nucleus"/>
    <property type="evidence" value="ECO:0007669"/>
    <property type="project" value="UniProtKB-SubCell"/>
</dbReference>
<dbReference type="InterPro" id="IPR002344">
    <property type="entry name" value="Lupus_La"/>
</dbReference>
<comment type="subcellular location">
    <subcellularLocation>
        <location evidence="1">Nucleus</location>
    </subcellularLocation>
</comment>
<dbReference type="SUPFAM" id="SSF54928">
    <property type="entry name" value="RNA-binding domain, RBD"/>
    <property type="match status" value="1"/>
</dbReference>
<dbReference type="GO" id="GO:0045727">
    <property type="term" value="P:positive regulation of translation"/>
    <property type="evidence" value="ECO:0007669"/>
    <property type="project" value="TreeGrafter"/>
</dbReference>
<dbReference type="PROSITE" id="PS51939">
    <property type="entry name" value="XRRM"/>
    <property type="match status" value="1"/>
</dbReference>
<dbReference type="AlphaFoldDB" id="A0A9P0GGI2"/>
<dbReference type="SMART" id="SM00360">
    <property type="entry name" value="RRM"/>
    <property type="match status" value="1"/>
</dbReference>
<organism evidence="9 10">
    <name type="scientific">Psylliodes chrysocephalus</name>
    <dbReference type="NCBI Taxonomy" id="3402493"/>
    <lineage>
        <taxon>Eukaryota</taxon>
        <taxon>Metazoa</taxon>
        <taxon>Ecdysozoa</taxon>
        <taxon>Arthropoda</taxon>
        <taxon>Hexapoda</taxon>
        <taxon>Insecta</taxon>
        <taxon>Pterygota</taxon>
        <taxon>Neoptera</taxon>
        <taxon>Endopterygota</taxon>
        <taxon>Coleoptera</taxon>
        <taxon>Polyphaga</taxon>
        <taxon>Cucujiformia</taxon>
        <taxon>Chrysomeloidea</taxon>
        <taxon>Chrysomelidae</taxon>
        <taxon>Galerucinae</taxon>
        <taxon>Alticini</taxon>
        <taxon>Psylliodes</taxon>
    </lineage>
</organism>
<dbReference type="SMART" id="SM00715">
    <property type="entry name" value="LA"/>
    <property type="match status" value="1"/>
</dbReference>
<reference evidence="9" key="1">
    <citation type="submission" date="2022-01" db="EMBL/GenBank/DDBJ databases">
        <authorList>
            <person name="King R."/>
        </authorList>
    </citation>
    <scope>NUCLEOTIDE SEQUENCE</scope>
</reference>
<dbReference type="GO" id="GO:0005829">
    <property type="term" value="C:cytosol"/>
    <property type="evidence" value="ECO:0007669"/>
    <property type="project" value="TreeGrafter"/>
</dbReference>
<dbReference type="InterPro" id="IPR035979">
    <property type="entry name" value="RBD_domain_sf"/>
</dbReference>
<evidence type="ECO:0000313" key="10">
    <source>
        <dbReference type="Proteomes" id="UP001153636"/>
    </source>
</evidence>
<feature type="coiled-coil region" evidence="5">
    <location>
        <begin position="181"/>
        <end position="208"/>
    </location>
</feature>
<dbReference type="GO" id="GO:0010494">
    <property type="term" value="C:cytoplasmic stress granule"/>
    <property type="evidence" value="ECO:0007669"/>
    <property type="project" value="TreeGrafter"/>
</dbReference>
<dbReference type="InterPro" id="IPR036388">
    <property type="entry name" value="WH-like_DNA-bd_sf"/>
</dbReference>
<dbReference type="OrthoDB" id="439993at2759"/>
<evidence type="ECO:0000256" key="4">
    <source>
        <dbReference type="PROSITE-ProRule" id="PRU00332"/>
    </source>
</evidence>
<gene>
    <name evidence="9" type="ORF">PSYICH_LOCUS9032</name>
</gene>
<dbReference type="PROSITE" id="PS50961">
    <property type="entry name" value="HTH_LA"/>
    <property type="match status" value="1"/>
</dbReference>
<dbReference type="Gene3D" id="1.10.10.10">
    <property type="entry name" value="Winged helix-like DNA-binding domain superfamily/Winged helix DNA-binding domain"/>
    <property type="match status" value="1"/>
</dbReference>
<evidence type="ECO:0000256" key="2">
    <source>
        <dbReference type="ARBA" id="ARBA00022884"/>
    </source>
</evidence>